<dbReference type="InterPro" id="IPR012944">
    <property type="entry name" value="SusD_RagB_dom"/>
</dbReference>
<dbReference type="EMBL" id="CP146284">
    <property type="protein sequence ID" value="WWV66361.1"/>
    <property type="molecule type" value="Genomic_DNA"/>
</dbReference>
<name>A0ABZ2IL97_9BACT</name>
<reference evidence="8 9" key="1">
    <citation type="submission" date="2024-02" db="EMBL/GenBank/DDBJ databases">
        <title>Whole genome sequencing of Parabacteroides sp. AD58.</title>
        <authorList>
            <person name="Chaplin A.V."/>
            <person name="Pikina A.P."/>
            <person name="Sokolova S.R."/>
            <person name="Korostin D.O."/>
            <person name="Efimov B.A."/>
        </authorList>
    </citation>
    <scope>NUCLEOTIDE SEQUENCE [LARGE SCALE GENOMIC DNA]</scope>
    <source>
        <strain evidence="8 9">AD58</strain>
    </source>
</reference>
<dbReference type="RefSeq" id="WP_251966173.1">
    <property type="nucleotide sequence ID" value="NZ_CP146284.1"/>
</dbReference>
<dbReference type="SUPFAM" id="SSF48452">
    <property type="entry name" value="TPR-like"/>
    <property type="match status" value="1"/>
</dbReference>
<dbReference type="Proteomes" id="UP001320603">
    <property type="component" value="Chromosome"/>
</dbReference>
<evidence type="ECO:0000256" key="4">
    <source>
        <dbReference type="ARBA" id="ARBA00023136"/>
    </source>
</evidence>
<feature type="domain" description="RagB/SusD" evidence="6">
    <location>
        <begin position="277"/>
        <end position="538"/>
    </location>
</feature>
<dbReference type="Pfam" id="PF07980">
    <property type="entry name" value="SusD_RagB"/>
    <property type="match status" value="1"/>
</dbReference>
<evidence type="ECO:0000256" key="3">
    <source>
        <dbReference type="ARBA" id="ARBA00022729"/>
    </source>
</evidence>
<evidence type="ECO:0000256" key="5">
    <source>
        <dbReference type="ARBA" id="ARBA00023237"/>
    </source>
</evidence>
<protein>
    <submittedName>
        <fullName evidence="8">RagB/SusD family nutrient uptake outer membrane protein</fullName>
    </submittedName>
</protein>
<keyword evidence="4" id="KW-0472">Membrane</keyword>
<dbReference type="InterPro" id="IPR011990">
    <property type="entry name" value="TPR-like_helical_dom_sf"/>
</dbReference>
<feature type="domain" description="SusD-like N-terminal" evidence="7">
    <location>
        <begin position="24"/>
        <end position="214"/>
    </location>
</feature>
<evidence type="ECO:0000313" key="9">
    <source>
        <dbReference type="Proteomes" id="UP001320603"/>
    </source>
</evidence>
<evidence type="ECO:0000259" key="6">
    <source>
        <dbReference type="Pfam" id="PF07980"/>
    </source>
</evidence>
<comment type="subcellular location">
    <subcellularLocation>
        <location evidence="1">Cell outer membrane</location>
    </subcellularLocation>
</comment>
<proteinExistence type="inferred from homology"/>
<organism evidence="8 9">
    <name type="scientific">Parabacteroides absconsus</name>
    <dbReference type="NCBI Taxonomy" id="2951805"/>
    <lineage>
        <taxon>Bacteria</taxon>
        <taxon>Pseudomonadati</taxon>
        <taxon>Bacteroidota</taxon>
        <taxon>Bacteroidia</taxon>
        <taxon>Bacteroidales</taxon>
        <taxon>Tannerellaceae</taxon>
        <taxon>Parabacteroides</taxon>
    </lineage>
</organism>
<evidence type="ECO:0000259" key="7">
    <source>
        <dbReference type="Pfam" id="PF14322"/>
    </source>
</evidence>
<comment type="similarity">
    <text evidence="2">Belongs to the SusD family.</text>
</comment>
<evidence type="ECO:0000256" key="1">
    <source>
        <dbReference type="ARBA" id="ARBA00004442"/>
    </source>
</evidence>
<accession>A0ABZ2IL97</accession>
<dbReference type="Gene3D" id="1.25.40.390">
    <property type="match status" value="1"/>
</dbReference>
<keyword evidence="9" id="KW-1185">Reference proteome</keyword>
<evidence type="ECO:0000313" key="8">
    <source>
        <dbReference type="EMBL" id="WWV66361.1"/>
    </source>
</evidence>
<keyword evidence="3" id="KW-0732">Signal</keyword>
<evidence type="ECO:0000256" key="2">
    <source>
        <dbReference type="ARBA" id="ARBA00006275"/>
    </source>
</evidence>
<dbReference type="InterPro" id="IPR033985">
    <property type="entry name" value="SusD-like_N"/>
</dbReference>
<sequence length="538" mass="60500">MNKKIQILMTAGLLGLTASCTDLDVDIDSQYTEYPSSSEVAVEAKMADVYYAFRSALGSSYNQIQTLSSDEATGISFDGDYYDGGTYSHTSLHNYLPTDGGLSYWSDLSSGITRCNTVIKDFGGDEADPSIIAPARAMRAFYHFILMDSFGDVPILDKIPDEDEAVERSPRKEVAEYIESELLDCLPYLNTSSNESTYGKPNKWMAEALLVKLYINWAVYTCGDVTTYTPDLTNAKLADCVKYCDDIIQSGLFDLSDEYRRKFYPDNGAQIKDFIYAMPFDCTSAQGMYYGRYRTFRRIDDGNGGYYGGQMGNSCAGNFAMNPEFSDLFSLEGDQRNDAVLGGTVYKFDGATYEPTDEVFLYQGTTPLVFSKTITLKAENEQLNVGADFNGWSQGYRSIKFYPDPTEYREHGRNQSNDVPIFRYADILLTKAEAILRGAQATNGDTPLSLFNQIRGYVSAPLLEVAPTLQDILDERGREFFDENWRRNDMIRFGTFESEYGFHKKGFPTARFDKECRILPVPQDVLNANSNWTQNPGY</sequence>
<dbReference type="Pfam" id="PF14322">
    <property type="entry name" value="SusD-like_3"/>
    <property type="match status" value="1"/>
</dbReference>
<gene>
    <name evidence="8" type="ORF">NEE14_015560</name>
</gene>
<dbReference type="PROSITE" id="PS51257">
    <property type="entry name" value="PROKAR_LIPOPROTEIN"/>
    <property type="match status" value="1"/>
</dbReference>
<keyword evidence="5" id="KW-0998">Cell outer membrane</keyword>